<proteinExistence type="predicted"/>
<reference evidence="1 2" key="1">
    <citation type="submission" date="2019-03" db="EMBL/GenBank/DDBJ databases">
        <title>Three New Species of Nocardioides, Nocardioides euryhalodurans sp. nov., Nocardioides seonyuensis sp. nov. and Nocardioides eburneoflavus sp. nov., Iolated from Soil.</title>
        <authorList>
            <person name="Roh S.G."/>
            <person name="Lee C."/>
            <person name="Kim M.-K."/>
            <person name="Kim S.B."/>
        </authorList>
    </citation>
    <scope>NUCLEOTIDE SEQUENCE [LARGE SCALE GENOMIC DNA]</scope>
    <source>
        <strain evidence="1 2">MMS17-SY117</strain>
    </source>
</reference>
<keyword evidence="2" id="KW-1185">Reference proteome</keyword>
<dbReference type="AlphaFoldDB" id="A0A4P7GK31"/>
<evidence type="ECO:0000313" key="2">
    <source>
        <dbReference type="Proteomes" id="UP000294894"/>
    </source>
</evidence>
<name>A0A4P7GK31_9ACTN</name>
<dbReference type="KEGG" id="noy:EXE57_07415"/>
<sequence length="196" mass="21406">MYLSRRQAAQLLDQRLGIARRAAERLLAAGLAGEPVVTSSAALYEAERVEALAQRPEVDQDDLPPGCRGGVLVARTTETTDPLGAVHGPARFSMITRAATRLARPEGQGWFPLVVLIHHAVVAGAELLDIVPAPRDHPQVAAAERWPGRPPLWMLETRPPGDWFADHFDGRVLRQPPGNPYLLWACPLMKPPEAIC</sequence>
<dbReference type="RefSeq" id="WP_135075785.1">
    <property type="nucleotide sequence ID" value="NZ_CP038267.1"/>
</dbReference>
<organism evidence="1 2">
    <name type="scientific">Nocardioides euryhalodurans</name>
    <dbReference type="NCBI Taxonomy" id="2518370"/>
    <lineage>
        <taxon>Bacteria</taxon>
        <taxon>Bacillati</taxon>
        <taxon>Actinomycetota</taxon>
        <taxon>Actinomycetes</taxon>
        <taxon>Propionibacteriales</taxon>
        <taxon>Nocardioidaceae</taxon>
        <taxon>Nocardioides</taxon>
    </lineage>
</organism>
<dbReference type="OrthoDB" id="3789804at2"/>
<gene>
    <name evidence="1" type="ORF">EXE57_07415</name>
</gene>
<accession>A0A4P7GK31</accession>
<protein>
    <submittedName>
        <fullName evidence="1">Uncharacterized protein</fullName>
    </submittedName>
</protein>
<dbReference type="EMBL" id="CP038267">
    <property type="protein sequence ID" value="QBR92127.1"/>
    <property type="molecule type" value="Genomic_DNA"/>
</dbReference>
<dbReference type="Proteomes" id="UP000294894">
    <property type="component" value="Chromosome"/>
</dbReference>
<evidence type="ECO:0000313" key="1">
    <source>
        <dbReference type="EMBL" id="QBR92127.1"/>
    </source>
</evidence>